<organism evidence="4 5">
    <name type="scientific">Ficus carica</name>
    <name type="common">Common fig</name>
    <dbReference type="NCBI Taxonomy" id="3494"/>
    <lineage>
        <taxon>Eukaryota</taxon>
        <taxon>Viridiplantae</taxon>
        <taxon>Streptophyta</taxon>
        <taxon>Embryophyta</taxon>
        <taxon>Tracheophyta</taxon>
        <taxon>Spermatophyta</taxon>
        <taxon>Magnoliopsida</taxon>
        <taxon>eudicotyledons</taxon>
        <taxon>Gunneridae</taxon>
        <taxon>Pentapetalae</taxon>
        <taxon>rosids</taxon>
        <taxon>fabids</taxon>
        <taxon>Rosales</taxon>
        <taxon>Moraceae</taxon>
        <taxon>Ficeae</taxon>
        <taxon>Ficus</taxon>
    </lineage>
</organism>
<proteinExistence type="inferred from homology"/>
<evidence type="ECO:0000256" key="1">
    <source>
        <dbReference type="ARBA" id="ARBA00022860"/>
    </source>
</evidence>
<dbReference type="Pfam" id="PF00612">
    <property type="entry name" value="IQ"/>
    <property type="match status" value="2"/>
</dbReference>
<evidence type="ECO:0000313" key="5">
    <source>
        <dbReference type="Proteomes" id="UP001187192"/>
    </source>
</evidence>
<dbReference type="GO" id="GO:0005516">
    <property type="term" value="F:calmodulin binding"/>
    <property type="evidence" value="ECO:0007669"/>
    <property type="project" value="UniProtKB-KW"/>
</dbReference>
<protein>
    <submittedName>
        <fullName evidence="4">Uncharacterized protein</fullName>
    </submittedName>
</protein>
<dbReference type="SMART" id="SM00015">
    <property type="entry name" value="IQ"/>
    <property type="match status" value="2"/>
</dbReference>
<sequence>MGASGKWLKSLITLKKTPSDDQEKIGENKGKKKWMLWRSASEGFGSTVKRSNATESEPSVASLVADEAFAAAMAAVARAQPKDFVVVKKEWAAIRIQAVFRGFLARRALRALRAVVRMQAIFRGRQVRKQAAVTLRCMQALVRVQARVRARSARVSPEGQAAQKLVDEQCYPLDPIKQAEQGWCDSPGTVTEVRAKLHNRQRGAIKRERAIVYSQSQQRLRPNASPYARTSQTVKLVKHENLGNNSSELSWLDSWMASKPWENRLMEEITPEMTPFSKKSEHYSCSSGQDSVDVRRNNVTTRISARPLTENQLINRTSSTPSSGSLNDETSASTSSSSASPSLMFSNSLKLEKEEETNMPKPSYMNLTASTKAKQRASRFSSPILQRNCVEELPFHFRSMAFSNSDTRSCAGSNPSGNLSKDLYPLLSTSRFDGVRSRKQ</sequence>
<evidence type="ECO:0000256" key="3">
    <source>
        <dbReference type="SAM" id="MobiDB-lite"/>
    </source>
</evidence>
<dbReference type="Gene3D" id="1.20.5.190">
    <property type="match status" value="1"/>
</dbReference>
<dbReference type="PANTHER" id="PTHR32295:SF126">
    <property type="entry name" value="PROTEIN IQ-DOMAIN 8"/>
    <property type="match status" value="1"/>
</dbReference>
<feature type="compositionally biased region" description="Polar residues" evidence="3">
    <location>
        <begin position="404"/>
        <end position="419"/>
    </location>
</feature>
<keyword evidence="1" id="KW-0112">Calmodulin-binding</keyword>
<comment type="similarity">
    <text evidence="2">Belongs to the IQD family.</text>
</comment>
<dbReference type="Proteomes" id="UP001187192">
    <property type="component" value="Unassembled WGS sequence"/>
</dbReference>
<feature type="compositionally biased region" description="Low complexity" evidence="3">
    <location>
        <begin position="325"/>
        <end position="344"/>
    </location>
</feature>
<feature type="region of interest" description="Disordered" evidence="3">
    <location>
        <begin position="404"/>
        <end position="423"/>
    </location>
</feature>
<feature type="region of interest" description="Disordered" evidence="3">
    <location>
        <begin position="276"/>
        <end position="344"/>
    </location>
</feature>
<dbReference type="EMBL" id="BTGU01000006">
    <property type="protein sequence ID" value="GMN36949.1"/>
    <property type="molecule type" value="Genomic_DNA"/>
</dbReference>
<name>A0AA87ZNZ1_FICCA</name>
<feature type="compositionally biased region" description="Polar residues" evidence="3">
    <location>
        <begin position="297"/>
        <end position="324"/>
    </location>
</feature>
<dbReference type="InterPro" id="IPR000048">
    <property type="entry name" value="IQ_motif_EF-hand-BS"/>
</dbReference>
<evidence type="ECO:0000313" key="4">
    <source>
        <dbReference type="EMBL" id="GMN36949.1"/>
    </source>
</evidence>
<keyword evidence="5" id="KW-1185">Reference proteome</keyword>
<accession>A0AA87ZNZ1</accession>
<dbReference type="AlphaFoldDB" id="A0AA87ZNZ1"/>
<reference evidence="4" key="1">
    <citation type="submission" date="2023-07" db="EMBL/GenBank/DDBJ databases">
        <title>draft genome sequence of fig (Ficus carica).</title>
        <authorList>
            <person name="Takahashi T."/>
            <person name="Nishimura K."/>
        </authorList>
    </citation>
    <scope>NUCLEOTIDE SEQUENCE</scope>
</reference>
<comment type="caution">
    <text evidence="4">The sequence shown here is derived from an EMBL/GenBank/DDBJ whole genome shotgun (WGS) entry which is preliminary data.</text>
</comment>
<dbReference type="PANTHER" id="PTHR32295">
    <property type="entry name" value="IQ-DOMAIN 5-RELATED"/>
    <property type="match status" value="1"/>
</dbReference>
<evidence type="ECO:0000256" key="2">
    <source>
        <dbReference type="ARBA" id="ARBA00024341"/>
    </source>
</evidence>
<dbReference type="PROSITE" id="PS50096">
    <property type="entry name" value="IQ"/>
    <property type="match status" value="2"/>
</dbReference>
<gene>
    <name evidence="4" type="ORF">TIFTF001_006410</name>
</gene>